<gene>
    <name evidence="5" type="ORF">PoB_001474900</name>
</gene>
<keyword evidence="2" id="KW-0393">Immunoglobulin domain</keyword>
<evidence type="ECO:0000259" key="4">
    <source>
        <dbReference type="PROSITE" id="PS50835"/>
    </source>
</evidence>
<keyword evidence="6" id="KW-1185">Reference proteome</keyword>
<evidence type="ECO:0000256" key="3">
    <source>
        <dbReference type="SAM" id="MobiDB-lite"/>
    </source>
</evidence>
<dbReference type="SUPFAM" id="SSF48726">
    <property type="entry name" value="Immunoglobulin"/>
    <property type="match status" value="2"/>
</dbReference>
<dbReference type="AlphaFoldDB" id="A0AAV3YYY7"/>
<keyword evidence="1" id="KW-1015">Disulfide bond</keyword>
<dbReference type="InterPro" id="IPR013098">
    <property type="entry name" value="Ig_I-set"/>
</dbReference>
<dbReference type="GO" id="GO:0008046">
    <property type="term" value="F:axon guidance receptor activity"/>
    <property type="evidence" value="ECO:0007669"/>
    <property type="project" value="TreeGrafter"/>
</dbReference>
<dbReference type="SMART" id="SM00409">
    <property type="entry name" value="IG"/>
    <property type="match status" value="2"/>
</dbReference>
<dbReference type="InterPro" id="IPR007110">
    <property type="entry name" value="Ig-like_dom"/>
</dbReference>
<dbReference type="InterPro" id="IPR050958">
    <property type="entry name" value="Cell_Adh-Cytoskel_Orgn"/>
</dbReference>
<dbReference type="GO" id="GO:0030424">
    <property type="term" value="C:axon"/>
    <property type="evidence" value="ECO:0007669"/>
    <property type="project" value="TreeGrafter"/>
</dbReference>
<proteinExistence type="predicted"/>
<dbReference type="Pfam" id="PF07679">
    <property type="entry name" value="I-set"/>
    <property type="match status" value="1"/>
</dbReference>
<dbReference type="Gene3D" id="2.60.40.10">
    <property type="entry name" value="Immunoglobulins"/>
    <property type="match status" value="2"/>
</dbReference>
<dbReference type="InterPro" id="IPR013783">
    <property type="entry name" value="Ig-like_fold"/>
</dbReference>
<dbReference type="Pfam" id="PF13927">
    <property type="entry name" value="Ig_3"/>
    <property type="match status" value="1"/>
</dbReference>
<dbReference type="GO" id="GO:0050808">
    <property type="term" value="P:synapse organization"/>
    <property type="evidence" value="ECO:0007669"/>
    <property type="project" value="TreeGrafter"/>
</dbReference>
<dbReference type="InterPro" id="IPR036179">
    <property type="entry name" value="Ig-like_dom_sf"/>
</dbReference>
<dbReference type="PANTHER" id="PTHR45080:SF33">
    <property type="entry name" value="IG-LIKE DOMAIN-CONTAINING PROTEIN"/>
    <property type="match status" value="1"/>
</dbReference>
<evidence type="ECO:0000313" key="5">
    <source>
        <dbReference type="EMBL" id="GFN88243.1"/>
    </source>
</evidence>
<dbReference type="SMART" id="SM00406">
    <property type="entry name" value="IGv"/>
    <property type="match status" value="1"/>
</dbReference>
<reference evidence="5 6" key="1">
    <citation type="journal article" date="2021" name="Elife">
        <title>Chloroplast acquisition without the gene transfer in kleptoplastic sea slugs, Plakobranchus ocellatus.</title>
        <authorList>
            <person name="Maeda T."/>
            <person name="Takahashi S."/>
            <person name="Yoshida T."/>
            <person name="Shimamura S."/>
            <person name="Takaki Y."/>
            <person name="Nagai Y."/>
            <person name="Toyoda A."/>
            <person name="Suzuki Y."/>
            <person name="Arimoto A."/>
            <person name="Ishii H."/>
            <person name="Satoh N."/>
            <person name="Nishiyama T."/>
            <person name="Hasebe M."/>
            <person name="Maruyama T."/>
            <person name="Minagawa J."/>
            <person name="Obokata J."/>
            <person name="Shigenobu S."/>
        </authorList>
    </citation>
    <scope>NUCLEOTIDE SEQUENCE [LARGE SCALE GENOMIC DNA]</scope>
</reference>
<dbReference type="PROSITE" id="PS50835">
    <property type="entry name" value="IG_LIKE"/>
    <property type="match status" value="2"/>
</dbReference>
<dbReference type="InterPro" id="IPR003599">
    <property type="entry name" value="Ig_sub"/>
</dbReference>
<dbReference type="InterPro" id="IPR013106">
    <property type="entry name" value="Ig_V-set"/>
</dbReference>
<feature type="domain" description="Ig-like" evidence="4">
    <location>
        <begin position="8"/>
        <end position="98"/>
    </location>
</feature>
<dbReference type="CDD" id="cd00096">
    <property type="entry name" value="Ig"/>
    <property type="match status" value="1"/>
</dbReference>
<comment type="caution">
    <text evidence="5">The sequence shown here is derived from an EMBL/GenBank/DDBJ whole genome shotgun (WGS) entry which is preliminary data.</text>
</comment>
<feature type="compositionally biased region" description="Basic and acidic residues" evidence="3">
    <location>
        <begin position="47"/>
        <end position="58"/>
    </location>
</feature>
<sequence>MLIVVVPPSISSPPKDTHIDVREFERVTLTCNASGTPEPSIRWYRQPSKEGKQKTSQRVGDKGEILIIHNVTRDCGGQYQCVADNAVKPFAKRTWDVRVAFEPEVKLANRRLGQSLGKDTVLECVVKGYPQGSVFWSFNGRQVGSSKKYKLEILQDNPSQLTLNLHIFNIQQEDYGVYTCSANNDMGRAHRRMKLYEHKGRAQASPTTTTSTTSTTTKPRNILSRTYKPHGVERLAPGHPPKGRAGVGHNRHGITDTGYREGSYNQHQTGPAASKHSDGTDSSPHLVLVTSSSKILILIISLWTVLFNHRISLCL</sequence>
<dbReference type="PANTHER" id="PTHR45080">
    <property type="entry name" value="CONTACTIN 5"/>
    <property type="match status" value="1"/>
</dbReference>
<feature type="domain" description="Ig-like" evidence="4">
    <location>
        <begin position="103"/>
        <end position="196"/>
    </location>
</feature>
<dbReference type="InterPro" id="IPR003598">
    <property type="entry name" value="Ig_sub2"/>
</dbReference>
<accession>A0AAV3YYY7</accession>
<protein>
    <submittedName>
        <fullName evidence="5">Opioid-binding protein/cell adhesion molecule</fullName>
    </submittedName>
</protein>
<feature type="region of interest" description="Disordered" evidence="3">
    <location>
        <begin position="38"/>
        <end position="58"/>
    </location>
</feature>
<feature type="compositionally biased region" description="Low complexity" evidence="3">
    <location>
        <begin position="207"/>
        <end position="217"/>
    </location>
</feature>
<organism evidence="5 6">
    <name type="scientific">Plakobranchus ocellatus</name>
    <dbReference type="NCBI Taxonomy" id="259542"/>
    <lineage>
        <taxon>Eukaryota</taxon>
        <taxon>Metazoa</taxon>
        <taxon>Spiralia</taxon>
        <taxon>Lophotrochozoa</taxon>
        <taxon>Mollusca</taxon>
        <taxon>Gastropoda</taxon>
        <taxon>Heterobranchia</taxon>
        <taxon>Euthyneura</taxon>
        <taxon>Panpulmonata</taxon>
        <taxon>Sacoglossa</taxon>
        <taxon>Placobranchoidea</taxon>
        <taxon>Plakobranchidae</taxon>
        <taxon>Plakobranchus</taxon>
    </lineage>
</organism>
<dbReference type="SMART" id="SM00408">
    <property type="entry name" value="IGc2"/>
    <property type="match status" value="2"/>
</dbReference>
<dbReference type="GO" id="GO:0043025">
    <property type="term" value="C:neuronal cell body"/>
    <property type="evidence" value="ECO:0007669"/>
    <property type="project" value="TreeGrafter"/>
</dbReference>
<evidence type="ECO:0000256" key="2">
    <source>
        <dbReference type="ARBA" id="ARBA00023319"/>
    </source>
</evidence>
<evidence type="ECO:0000313" key="6">
    <source>
        <dbReference type="Proteomes" id="UP000735302"/>
    </source>
</evidence>
<dbReference type="FunFam" id="2.60.40.10:FF:000032">
    <property type="entry name" value="palladin isoform X1"/>
    <property type="match status" value="1"/>
</dbReference>
<dbReference type="Proteomes" id="UP000735302">
    <property type="component" value="Unassembled WGS sequence"/>
</dbReference>
<feature type="region of interest" description="Disordered" evidence="3">
    <location>
        <begin position="198"/>
        <end position="283"/>
    </location>
</feature>
<dbReference type="GO" id="GO:0007156">
    <property type="term" value="P:homophilic cell adhesion via plasma membrane adhesion molecules"/>
    <property type="evidence" value="ECO:0007669"/>
    <property type="project" value="TreeGrafter"/>
</dbReference>
<name>A0AAV3YYY7_9GAST</name>
<dbReference type="EMBL" id="BLXT01001848">
    <property type="protein sequence ID" value="GFN88243.1"/>
    <property type="molecule type" value="Genomic_DNA"/>
</dbReference>
<evidence type="ECO:0000256" key="1">
    <source>
        <dbReference type="ARBA" id="ARBA00023157"/>
    </source>
</evidence>
<dbReference type="GO" id="GO:0005886">
    <property type="term" value="C:plasma membrane"/>
    <property type="evidence" value="ECO:0007669"/>
    <property type="project" value="TreeGrafter"/>
</dbReference>